<feature type="disulfide bond" evidence="10">
    <location>
        <begin position="1116"/>
        <end position="1125"/>
    </location>
</feature>
<keyword evidence="5" id="KW-0677">Repeat</keyword>
<evidence type="ECO:0000259" key="13">
    <source>
        <dbReference type="PROSITE" id="PS51115"/>
    </source>
</evidence>
<dbReference type="Gene3D" id="2.170.300.10">
    <property type="entry name" value="Tie2 ligand-binding domain superfamily"/>
    <property type="match status" value="1"/>
</dbReference>
<dbReference type="STRING" id="307972.A0A2G8KB90"/>
<keyword evidence="15" id="KW-1185">Reference proteome</keyword>
<evidence type="ECO:0000256" key="3">
    <source>
        <dbReference type="ARBA" id="ARBA00022530"/>
    </source>
</evidence>
<gene>
    <name evidence="14" type="ORF">BSL78_17849</name>
</gene>
<evidence type="ECO:0000256" key="8">
    <source>
        <dbReference type="ARBA" id="ARBA00023180"/>
    </source>
</evidence>
<evidence type="ECO:0000256" key="7">
    <source>
        <dbReference type="ARBA" id="ARBA00023157"/>
    </source>
</evidence>
<feature type="domain" description="Laminin EGF-like" evidence="11">
    <location>
        <begin position="669"/>
        <end position="718"/>
    </location>
</feature>
<dbReference type="FunFam" id="2.10.25.10:FF:000033">
    <property type="entry name" value="Laminin subunit alpha 2"/>
    <property type="match status" value="1"/>
</dbReference>
<dbReference type="InterPro" id="IPR000034">
    <property type="entry name" value="Laminin_IV"/>
</dbReference>
<dbReference type="InterPro" id="IPR036179">
    <property type="entry name" value="Ig-like_dom_sf"/>
</dbReference>
<feature type="disulfide bond" evidence="10">
    <location>
        <begin position="344"/>
        <end position="353"/>
    </location>
</feature>
<keyword evidence="4" id="KW-0732">Signal</keyword>
<feature type="domain" description="Laminin IV type A" evidence="13">
    <location>
        <begin position="488"/>
        <end position="635"/>
    </location>
</feature>
<dbReference type="OrthoDB" id="10055367at2759"/>
<keyword evidence="8" id="KW-0325">Glycoprotein</keyword>
<feature type="domain" description="Laminin IV type A" evidence="13">
    <location>
        <begin position="886"/>
        <end position="1063"/>
    </location>
</feature>
<dbReference type="InterPro" id="IPR013098">
    <property type="entry name" value="Ig_I-set"/>
</dbReference>
<evidence type="ECO:0008006" key="16">
    <source>
        <dbReference type="Google" id="ProtNLM"/>
    </source>
</evidence>
<dbReference type="PROSITE" id="PS00022">
    <property type="entry name" value="EGF_1"/>
    <property type="match status" value="1"/>
</dbReference>
<evidence type="ECO:0000259" key="12">
    <source>
        <dbReference type="PROSITE" id="PS50835"/>
    </source>
</evidence>
<feature type="domain" description="Laminin EGF-like" evidence="11">
    <location>
        <begin position="325"/>
        <end position="372"/>
    </location>
</feature>
<feature type="domain" description="Laminin IV type A" evidence="13">
    <location>
        <begin position="99"/>
        <end position="295"/>
    </location>
</feature>
<dbReference type="GO" id="GO:0009888">
    <property type="term" value="P:tissue development"/>
    <property type="evidence" value="ECO:0007669"/>
    <property type="project" value="TreeGrafter"/>
</dbReference>
<evidence type="ECO:0000256" key="2">
    <source>
        <dbReference type="ARBA" id="ARBA00022525"/>
    </source>
</evidence>
<evidence type="ECO:0000313" key="15">
    <source>
        <dbReference type="Proteomes" id="UP000230750"/>
    </source>
</evidence>
<keyword evidence="3" id="KW-0272">Extracellular matrix</keyword>
<evidence type="ECO:0000256" key="9">
    <source>
        <dbReference type="ARBA" id="ARBA00023292"/>
    </source>
</evidence>
<name>A0A2G8KB90_STIJA</name>
<dbReference type="SMART" id="SM00180">
    <property type="entry name" value="EGF_Lam"/>
    <property type="match status" value="7"/>
</dbReference>
<feature type="domain" description="Ig-like" evidence="12">
    <location>
        <begin position="1"/>
        <end position="33"/>
    </location>
</feature>
<dbReference type="EMBL" id="MRZV01000721">
    <property type="protein sequence ID" value="PIK45278.1"/>
    <property type="molecule type" value="Genomic_DNA"/>
</dbReference>
<comment type="caution">
    <text evidence="10">Lacks conserved residue(s) required for the propagation of feature annotation.</text>
</comment>
<dbReference type="InterPro" id="IPR007110">
    <property type="entry name" value="Ig-like_dom"/>
</dbReference>
<dbReference type="Proteomes" id="UP000230750">
    <property type="component" value="Unassembled WGS sequence"/>
</dbReference>
<keyword evidence="6" id="KW-0084">Basement membrane</keyword>
<keyword evidence="2" id="KW-0964">Secreted</keyword>
<dbReference type="InterPro" id="IPR003599">
    <property type="entry name" value="Ig_sub"/>
</dbReference>
<comment type="caution">
    <text evidence="14">The sequence shown here is derived from an EMBL/GenBank/DDBJ whole genome shotgun (WGS) entry which is preliminary data.</text>
</comment>
<reference evidence="14 15" key="1">
    <citation type="journal article" date="2017" name="PLoS Biol.">
        <title>The sea cucumber genome provides insights into morphological evolution and visceral regeneration.</title>
        <authorList>
            <person name="Zhang X."/>
            <person name="Sun L."/>
            <person name="Yuan J."/>
            <person name="Sun Y."/>
            <person name="Gao Y."/>
            <person name="Zhang L."/>
            <person name="Li S."/>
            <person name="Dai H."/>
            <person name="Hamel J.F."/>
            <person name="Liu C."/>
            <person name="Yu Y."/>
            <person name="Liu S."/>
            <person name="Lin W."/>
            <person name="Guo K."/>
            <person name="Jin S."/>
            <person name="Xu P."/>
            <person name="Storey K.B."/>
            <person name="Huan P."/>
            <person name="Zhang T."/>
            <person name="Zhou Y."/>
            <person name="Zhang J."/>
            <person name="Lin C."/>
            <person name="Li X."/>
            <person name="Xing L."/>
            <person name="Huo D."/>
            <person name="Sun M."/>
            <person name="Wang L."/>
            <person name="Mercier A."/>
            <person name="Li F."/>
            <person name="Yang H."/>
            <person name="Xiang J."/>
        </authorList>
    </citation>
    <scope>NUCLEOTIDE SEQUENCE [LARGE SCALE GENOMIC DNA]</scope>
    <source>
        <strain evidence="14">Shaxun</strain>
        <tissue evidence="14">Muscle</tissue>
    </source>
</reference>
<dbReference type="PROSITE" id="PS50835">
    <property type="entry name" value="IG_LIKE"/>
    <property type="match status" value="2"/>
</dbReference>
<protein>
    <recommendedName>
        <fullName evidence="16">Basement membrane-specific heparan sulfate proteoglycan core protein</fullName>
    </recommendedName>
</protein>
<dbReference type="GO" id="GO:0005201">
    <property type="term" value="F:extracellular matrix structural constituent"/>
    <property type="evidence" value="ECO:0007669"/>
    <property type="project" value="TreeGrafter"/>
</dbReference>
<evidence type="ECO:0000256" key="6">
    <source>
        <dbReference type="ARBA" id="ARBA00022869"/>
    </source>
</evidence>
<dbReference type="PROSITE" id="PS01248">
    <property type="entry name" value="EGF_LAM_1"/>
    <property type="match status" value="3"/>
</dbReference>
<dbReference type="CDD" id="cd00055">
    <property type="entry name" value="EGF_Lam"/>
    <property type="match status" value="5"/>
</dbReference>
<dbReference type="PROSITE" id="PS50027">
    <property type="entry name" value="EGF_LAM_2"/>
    <property type="match status" value="3"/>
</dbReference>
<feature type="domain" description="Ig-like" evidence="12">
    <location>
        <begin position="1196"/>
        <end position="1298"/>
    </location>
</feature>
<evidence type="ECO:0000256" key="10">
    <source>
        <dbReference type="PROSITE-ProRule" id="PRU00460"/>
    </source>
</evidence>
<dbReference type="InterPro" id="IPR056863">
    <property type="entry name" value="LMN_ATRN_NET-like_EGF"/>
</dbReference>
<dbReference type="InterPro" id="IPR000742">
    <property type="entry name" value="EGF"/>
</dbReference>
<dbReference type="InterPro" id="IPR013783">
    <property type="entry name" value="Ig-like_fold"/>
</dbReference>
<sequence>MVFTTSEDGVGVLTITNAQESDSGAYTCEAMNNQGYILVVPDAIVIVIPPRGICQAPYFNSDADDSSECMTCYCFDRSRTCQSSSLFKTKNEISFDVANDLKGVELVSRKVPSGDIEYINKSRISVELDLTELIIIDFSQYLKESNYYWALPEQFLGNQLASYGGKLSYTVRYNPSSFSQQTDLSDVILKSGDVTLVYQFPNIPRPSESTTRELLMTQDNWYRETVGSGRGDTPGSLVLQTVTRQEFMNVLSNIEDFFIRASYYTNQRNSVLSKVYLEVGQETPTNNGRAFMVEYCQCPQGYGGLSCERCADGYMTDGVGGCMPCDCNGLSNECDPDTGVCKNCREFSTGENCDSCQDGYFGDPVSGIPCKQCPCPYISPPSQHSPTCYLDNDGVVTCDSCATGYTGRDCGECEEDYTGNPRIPGNLCLIIDNERNAQGEACEQCVDGTYHLSEENQYGCISCFCMGVSRECGSTTSFRSQVQSQFITDSQGFTLTDRLRRVFIESNLDVNPNTGELSYQDFEGNKVVDSFYWNLPAKFLRDKGNGVNSTVQTQRETARGLGRSYTVRFFEQYWTRMDGQPATREFLLMALADLDFILIRATYSSQPELTVLQEVSLDIAEARDTGLGRAYAVEQCVCPYGYTGLSCEDCDINFTRAGGGLYLGLCEECFCNGHSELCDPESGVCQDCQHNTQGPFCNECQDGFYGNAQIGTSLDCEPCPCPLTFSLQPVSNSPSAGMMGRLRFSPTCYYDPRAGPVCNACEEGYEGLNCERCAEGYSGDPNVPGRGCTKTETDCDSRGTARDDGRSCQCKAFVQGESCDGCAPGYYNMTTEIQMGARLVSARESPESVPVVTFTDSLSQKLKFNGRHDSKSTYIHLIRLEFDSRDDTHNMVIRNRLNTVRLDTGFHINPNNDEIAFNGFPSLDANQNYFWELPPRYRGNKVMSYGGYLSYTTYYRTEIGGRTVVDADVEIFGNDIVLLHRHDPLPPGQIKSVNLQLIEENFVRPDSQPATREHLLMALADLEYILIRISYNTEMREVRLWEVSLDTSVSSATNNSQAVEVEVCDCPVGYRGTSCEDCDRGFTRSGGGLYLGLCIPCECNGHSNVCDPETGVCTNCQHNTEGDSCQDCSAGFYGDATSGTSSDCRTCACPLTISSNQFAQTCVLDRTNGRSICIQCDEGYTGPDCGECADNYVGNPRQVGGSCIYTEERSRDHGYAAQISSIVRTSVTMYCNVEGEYDQIEWVREDGAPLPSGRAYQQSDNSLLIRDLMTSDNGAYICRIYYRGETGQGVAEARCDLTVTVPSSVCVVALVVFCRHSRVSHHRRTKSLTVDIGGDITFVCRGSSEVAYTVAWMKQGDLSHRGPRSLWACLPSPMLYPAILAPTSVPCQISSTWSQLTLRFQSFVSKHL</sequence>
<dbReference type="Gene3D" id="2.60.40.10">
    <property type="entry name" value="Immunoglobulins"/>
    <property type="match status" value="2"/>
</dbReference>
<feature type="disulfide bond" evidence="10">
    <location>
        <begin position="688"/>
        <end position="697"/>
    </location>
</feature>
<dbReference type="InterPro" id="IPR050440">
    <property type="entry name" value="Laminin/Netrin_ECM"/>
</dbReference>
<dbReference type="SUPFAM" id="SSF57196">
    <property type="entry name" value="EGF/Laminin"/>
    <property type="match status" value="6"/>
</dbReference>
<dbReference type="FunFam" id="2.10.25.10:FF:000106">
    <property type="entry name" value="Heparan sulfate proteoglycan 2"/>
    <property type="match status" value="2"/>
</dbReference>
<dbReference type="GO" id="GO:0007411">
    <property type="term" value="P:axon guidance"/>
    <property type="evidence" value="ECO:0007669"/>
    <property type="project" value="TreeGrafter"/>
</dbReference>
<organism evidence="14 15">
    <name type="scientific">Stichopus japonicus</name>
    <name type="common">Sea cucumber</name>
    <dbReference type="NCBI Taxonomy" id="307972"/>
    <lineage>
        <taxon>Eukaryota</taxon>
        <taxon>Metazoa</taxon>
        <taxon>Echinodermata</taxon>
        <taxon>Eleutherozoa</taxon>
        <taxon>Echinozoa</taxon>
        <taxon>Holothuroidea</taxon>
        <taxon>Aspidochirotacea</taxon>
        <taxon>Aspidochirotida</taxon>
        <taxon>Stichopodidae</taxon>
        <taxon>Apostichopus</taxon>
    </lineage>
</organism>
<feature type="disulfide bond" evidence="10">
    <location>
        <begin position="356"/>
        <end position="370"/>
    </location>
</feature>
<dbReference type="GO" id="GO:0009887">
    <property type="term" value="P:animal organ morphogenesis"/>
    <property type="evidence" value="ECO:0007669"/>
    <property type="project" value="TreeGrafter"/>
</dbReference>
<evidence type="ECO:0000256" key="5">
    <source>
        <dbReference type="ARBA" id="ARBA00022737"/>
    </source>
</evidence>
<dbReference type="Gene3D" id="2.10.25.10">
    <property type="entry name" value="Laminin"/>
    <property type="match status" value="6"/>
</dbReference>
<dbReference type="SMART" id="SM00409">
    <property type="entry name" value="IG"/>
    <property type="match status" value="2"/>
</dbReference>
<dbReference type="FunFam" id="2.10.25.10:FF:000188">
    <property type="entry name" value="Laminin subunit gamma 2"/>
    <property type="match status" value="1"/>
</dbReference>
<dbReference type="PANTHER" id="PTHR10574:SF406">
    <property type="entry name" value="LAMININ SUBUNIT ALPHA 5"/>
    <property type="match status" value="1"/>
</dbReference>
<evidence type="ECO:0000313" key="14">
    <source>
        <dbReference type="EMBL" id="PIK45278.1"/>
    </source>
</evidence>
<feature type="domain" description="Laminin EGF-like" evidence="11">
    <location>
        <begin position="1097"/>
        <end position="1146"/>
    </location>
</feature>
<dbReference type="SMART" id="SM00181">
    <property type="entry name" value="EGF"/>
    <property type="match status" value="6"/>
</dbReference>
<comment type="subcellular location">
    <subcellularLocation>
        <location evidence="1">Secreted</location>
        <location evidence="1">Extracellular space</location>
        <location evidence="1">Extracellular matrix</location>
        <location evidence="1">Basement membrane</location>
    </subcellularLocation>
</comment>
<dbReference type="Pfam" id="PF00053">
    <property type="entry name" value="EGF_laminin"/>
    <property type="match status" value="6"/>
</dbReference>
<dbReference type="InterPro" id="IPR002049">
    <property type="entry name" value="LE_dom"/>
</dbReference>
<dbReference type="SMART" id="SM00281">
    <property type="entry name" value="LamB"/>
    <property type="match status" value="3"/>
</dbReference>
<keyword evidence="9 10" id="KW-0424">Laminin EGF-like domain</keyword>
<dbReference type="PROSITE" id="PS51115">
    <property type="entry name" value="LAMININ_IVA"/>
    <property type="match status" value="3"/>
</dbReference>
<dbReference type="Pfam" id="PF07679">
    <property type="entry name" value="I-set"/>
    <property type="match status" value="1"/>
</dbReference>
<proteinExistence type="predicted"/>
<evidence type="ECO:0000256" key="4">
    <source>
        <dbReference type="ARBA" id="ARBA00022729"/>
    </source>
</evidence>
<dbReference type="GO" id="GO:0005604">
    <property type="term" value="C:basement membrane"/>
    <property type="evidence" value="ECO:0007669"/>
    <property type="project" value="UniProtKB-SubCell"/>
</dbReference>
<keyword evidence="7 10" id="KW-1015">Disulfide bond</keyword>
<evidence type="ECO:0000256" key="1">
    <source>
        <dbReference type="ARBA" id="ARBA00004302"/>
    </source>
</evidence>
<evidence type="ECO:0000259" key="11">
    <source>
        <dbReference type="PROSITE" id="PS50027"/>
    </source>
</evidence>
<accession>A0A2G8KB90</accession>
<dbReference type="Pfam" id="PF00052">
    <property type="entry name" value="Laminin_B"/>
    <property type="match status" value="3"/>
</dbReference>
<dbReference type="PANTHER" id="PTHR10574">
    <property type="entry name" value="NETRIN/LAMININ-RELATED"/>
    <property type="match status" value="1"/>
</dbReference>
<dbReference type="Pfam" id="PF24973">
    <property type="entry name" value="EGF_LMN_ATRN"/>
    <property type="match status" value="3"/>
</dbReference>
<dbReference type="SUPFAM" id="SSF48726">
    <property type="entry name" value="Immunoglobulin"/>
    <property type="match status" value="2"/>
</dbReference>